<dbReference type="Proteomes" id="UP000692954">
    <property type="component" value="Unassembled WGS sequence"/>
</dbReference>
<name>A0A8S1L5K7_9CILI</name>
<gene>
    <name evidence="1" type="ORF">PSON_ATCC_30995.1.T0170011</name>
</gene>
<reference evidence="1" key="1">
    <citation type="submission" date="2021-01" db="EMBL/GenBank/DDBJ databases">
        <authorList>
            <consortium name="Genoscope - CEA"/>
            <person name="William W."/>
        </authorList>
    </citation>
    <scope>NUCLEOTIDE SEQUENCE</scope>
</reference>
<comment type="caution">
    <text evidence="1">The sequence shown here is derived from an EMBL/GenBank/DDBJ whole genome shotgun (WGS) entry which is preliminary data.</text>
</comment>
<dbReference type="EMBL" id="CAJJDN010000017">
    <property type="protein sequence ID" value="CAD8062719.1"/>
    <property type="molecule type" value="Genomic_DNA"/>
</dbReference>
<organism evidence="1 2">
    <name type="scientific">Paramecium sonneborni</name>
    <dbReference type="NCBI Taxonomy" id="65129"/>
    <lineage>
        <taxon>Eukaryota</taxon>
        <taxon>Sar</taxon>
        <taxon>Alveolata</taxon>
        <taxon>Ciliophora</taxon>
        <taxon>Intramacronucleata</taxon>
        <taxon>Oligohymenophorea</taxon>
        <taxon>Peniculida</taxon>
        <taxon>Parameciidae</taxon>
        <taxon>Paramecium</taxon>
    </lineage>
</organism>
<evidence type="ECO:0000313" key="2">
    <source>
        <dbReference type="Proteomes" id="UP000692954"/>
    </source>
</evidence>
<proteinExistence type="predicted"/>
<protein>
    <submittedName>
        <fullName evidence="1">Uncharacterized protein</fullName>
    </submittedName>
</protein>
<evidence type="ECO:0000313" key="1">
    <source>
        <dbReference type="EMBL" id="CAD8062719.1"/>
    </source>
</evidence>
<dbReference type="AlphaFoldDB" id="A0A8S1L5K7"/>
<keyword evidence="2" id="KW-1185">Reference proteome</keyword>
<accession>A0A8S1L5K7</accession>
<sequence>MSVIDPTTIVEKIKKIHQDCDFKISSKFVSKVMKNYKYILIVYYRNKRQNLSQTDLISRVYKERRSL</sequence>